<keyword evidence="1" id="KW-0479">Metal-binding</keyword>
<dbReference type="GO" id="GO:0004114">
    <property type="term" value="F:3',5'-cyclic-nucleotide phosphodiesterase activity"/>
    <property type="evidence" value="ECO:0007669"/>
    <property type="project" value="InterPro"/>
</dbReference>
<accession>A0A0G4GJ06</accession>
<dbReference type="CDD" id="cd00077">
    <property type="entry name" value="HDc"/>
    <property type="match status" value="1"/>
</dbReference>
<feature type="transmembrane region" description="Helical" evidence="4">
    <location>
        <begin position="67"/>
        <end position="94"/>
    </location>
</feature>
<keyword evidence="4" id="KW-0472">Membrane</keyword>
<gene>
    <name evidence="6" type="ORF">Cvel_4773</name>
</gene>
<keyword evidence="4" id="KW-1133">Transmembrane helix</keyword>
<feature type="transmembrane region" description="Helical" evidence="4">
    <location>
        <begin position="254"/>
        <end position="274"/>
    </location>
</feature>
<dbReference type="SUPFAM" id="SSF109604">
    <property type="entry name" value="HD-domain/PDEase-like"/>
    <property type="match status" value="1"/>
</dbReference>
<dbReference type="InterPro" id="IPR002073">
    <property type="entry name" value="PDEase_catalytic_dom"/>
</dbReference>
<protein>
    <recommendedName>
        <fullName evidence="5">PDEase domain-containing protein</fullName>
    </recommendedName>
</protein>
<feature type="region of interest" description="Disordered" evidence="3">
    <location>
        <begin position="1"/>
        <end position="39"/>
    </location>
</feature>
<dbReference type="InterPro" id="IPR036890">
    <property type="entry name" value="HATPase_C_sf"/>
</dbReference>
<dbReference type="VEuPathDB" id="CryptoDB:Cvel_4773"/>
<dbReference type="Pfam" id="PF00233">
    <property type="entry name" value="PDEase_I"/>
    <property type="match status" value="2"/>
</dbReference>
<feature type="region of interest" description="Disordered" evidence="3">
    <location>
        <begin position="961"/>
        <end position="1017"/>
    </location>
</feature>
<evidence type="ECO:0000259" key="5">
    <source>
        <dbReference type="PROSITE" id="PS51845"/>
    </source>
</evidence>
<dbReference type="EMBL" id="CDMZ01001259">
    <property type="protein sequence ID" value="CEM29805.1"/>
    <property type="molecule type" value="Genomic_DNA"/>
</dbReference>
<organism evidence="6">
    <name type="scientific">Chromera velia CCMP2878</name>
    <dbReference type="NCBI Taxonomy" id="1169474"/>
    <lineage>
        <taxon>Eukaryota</taxon>
        <taxon>Sar</taxon>
        <taxon>Alveolata</taxon>
        <taxon>Colpodellida</taxon>
        <taxon>Chromeraceae</taxon>
        <taxon>Chromera</taxon>
    </lineage>
</organism>
<feature type="region of interest" description="Disordered" evidence="3">
    <location>
        <begin position="846"/>
        <end position="938"/>
    </location>
</feature>
<dbReference type="Gene3D" id="3.30.565.10">
    <property type="entry name" value="Histidine kinase-like ATPase, C-terminal domain"/>
    <property type="match status" value="1"/>
</dbReference>
<feature type="region of interest" description="Disordered" evidence="3">
    <location>
        <begin position="516"/>
        <end position="559"/>
    </location>
</feature>
<evidence type="ECO:0000256" key="1">
    <source>
        <dbReference type="ARBA" id="ARBA00022723"/>
    </source>
</evidence>
<evidence type="ECO:0000256" key="4">
    <source>
        <dbReference type="SAM" id="Phobius"/>
    </source>
</evidence>
<feature type="compositionally biased region" description="Basic residues" evidence="3">
    <location>
        <begin position="963"/>
        <end position="974"/>
    </location>
</feature>
<dbReference type="Gene3D" id="1.10.1300.10">
    <property type="entry name" value="3'5'-cyclic nucleotide phosphodiesterase, catalytic domain"/>
    <property type="match status" value="2"/>
</dbReference>
<dbReference type="GO" id="GO:0046872">
    <property type="term" value="F:metal ion binding"/>
    <property type="evidence" value="ECO:0007669"/>
    <property type="project" value="UniProtKB-KW"/>
</dbReference>
<dbReference type="PANTHER" id="PTHR11347">
    <property type="entry name" value="CYCLIC NUCLEOTIDE PHOSPHODIESTERASE"/>
    <property type="match status" value="1"/>
</dbReference>
<evidence type="ECO:0000256" key="2">
    <source>
        <dbReference type="ARBA" id="ARBA00022801"/>
    </source>
</evidence>
<evidence type="ECO:0000313" key="6">
    <source>
        <dbReference type="EMBL" id="CEM29805.1"/>
    </source>
</evidence>
<keyword evidence="4" id="KW-0812">Transmembrane</keyword>
<reference evidence="6" key="1">
    <citation type="submission" date="2014-11" db="EMBL/GenBank/DDBJ databases">
        <authorList>
            <person name="Otto D Thomas"/>
            <person name="Naeem Raeece"/>
        </authorList>
    </citation>
    <scope>NUCLEOTIDE SEQUENCE</scope>
</reference>
<proteinExistence type="predicted"/>
<dbReference type="PROSITE" id="PS51845">
    <property type="entry name" value="PDEASE_I_2"/>
    <property type="match status" value="1"/>
</dbReference>
<evidence type="ECO:0000256" key="3">
    <source>
        <dbReference type="SAM" id="MobiDB-lite"/>
    </source>
</evidence>
<feature type="domain" description="PDEase" evidence="5">
    <location>
        <begin position="1063"/>
        <end position="1193"/>
    </location>
</feature>
<sequence length="1297" mass="143159">MEKVDASGGSPDAQKGAPDSPAPKKGKSKSNGKESITDGMQVPSRDRLQIGKAIEQKLLSVKKQLRMVWWILIITLIIIWAAVIAFCLVIFFTARSEKVSQGLKRELQAEERRNEEFKINVWTANIFACSTYSVNIDRADAAIVAVADIQEQAKFGLCDSSSNDVEECIGNFAGRIDSSASSALRGGASAKAGAWTIAEQLVIGKTRAEVCASKSSYRERWEQFYEYEATYRTALEGAKKRVVPAPATQTSWTFLIFEMALGIVFVVAFVAPFLTLPVCMGTGQFVRTSFQAAWDEAGQIDRKVQRRMANIFLGSSSLLMDRLMPRAQILSGRSESPPEHSQMDIREFFESLVKVFGVITKDKNVDLIILYGKDLPTTCWTDQKKLKAVLLQIFESTVSGVGQGATIYIAVYPTYSGPLPYAGAEEKEMKTYEIVTEIQVDGDFYPDHCRKGLFVPAFAEEIDSANKAGEPHFGTIIVDRILKRLGGCVITPDNVEANKWVQKGRKNLPHLGFAAQAHQAAPHPPTPHQSPKPGADAPEHSGSVRPFSPVGQRTTPLRDIGDPSMVEIVRFNFATFGRTSLADICPQLNLSSHHKYEVLLYKTGPLTASVCLSLSAIAGFPVRIAREGDDIPSLVRPARGKVPTVCLIVGRYVTESDALRELATKVWETNSQITILSVTPSQDLQSVGDFQAVHEPLTTQTLARAITNGVRKIFKVMMNLRDGNKLTRHNAPKSVRHLHTSLRNDICKDLPFPGEKMAKTRRAIGLGDEKRTHPIKDATDPQASQLFLGIRFVPLHLRTAASLVVTVINEEGFDSGHVHLCHSCGDAAINYMWRCEEAKSHFDQDFADPGHNAFSKKHAEKKSPTPPPDGGAGTEDGERPTYFSSLEFARNRRRTSMAESSDEEEEEGHMPSASKKFELQDVPLPGAPDEPSQDKDQLESPATIGHMAIQVSALERLLERKKGNARRTSHRGSRVRMPVSFSDDENGGGEQQQPMHVDRQGSILSSAKRHRSSSAEATSEVQFAIDMSADPSDLSKASPHIVKKIIENIAHLNTPTCLKFRSVKDDDWDFNRVYKESADLDDVLDWGFDVFKLAPHQQAATGVNLIRKSLEEAQLPFDSISLLRFVLTIQGSYNQVPYHNFCHAITVVQASLLFAEDKGSNSIVTPANKVSLAVAALCHDADHPGVNSKFLVNVTRWASYVVAEFHIQNVIERGYGCPVSMPTVKGTDPYSVASSQVQFIELICEPLFGAMAEIFPNEVSGRFRQMLDNKAYWEKLAEKHKGDAIRLNEAPPDLDSF</sequence>
<dbReference type="InterPro" id="IPR003607">
    <property type="entry name" value="HD/PDEase_dom"/>
</dbReference>
<dbReference type="InterPro" id="IPR036971">
    <property type="entry name" value="PDEase_catalytic_dom_sf"/>
</dbReference>
<dbReference type="GO" id="GO:0007165">
    <property type="term" value="P:signal transduction"/>
    <property type="evidence" value="ECO:0007669"/>
    <property type="project" value="InterPro"/>
</dbReference>
<keyword evidence="2" id="KW-0378">Hydrolase</keyword>
<name>A0A0G4GJ06_9ALVE</name>